<feature type="transmembrane region" description="Helical" evidence="1">
    <location>
        <begin position="65"/>
        <end position="84"/>
    </location>
</feature>
<sequence length="91" mass="10402">MIIVAIAVSAITRTIYSRAFVKQKETDDRNIDIDAKAKAKAFDMVGIMLGILILIYAFLNAHIQVIAFVGVAYLLIYVVYMFYFSKYHKEM</sequence>
<evidence type="ECO:0000256" key="1">
    <source>
        <dbReference type="SAM" id="Phobius"/>
    </source>
</evidence>
<accession>A0A410E1G2</accession>
<organism evidence="2 3">
    <name type="scientific">Clostridium manihotivorum</name>
    <dbReference type="NCBI Taxonomy" id="2320868"/>
    <lineage>
        <taxon>Bacteria</taxon>
        <taxon>Bacillati</taxon>
        <taxon>Bacillota</taxon>
        <taxon>Clostridia</taxon>
        <taxon>Eubacteriales</taxon>
        <taxon>Clostridiaceae</taxon>
        <taxon>Clostridium</taxon>
    </lineage>
</organism>
<dbReference type="Proteomes" id="UP000286268">
    <property type="component" value="Chromosome"/>
</dbReference>
<evidence type="ECO:0000313" key="3">
    <source>
        <dbReference type="Proteomes" id="UP000286268"/>
    </source>
</evidence>
<proteinExistence type="predicted"/>
<protein>
    <submittedName>
        <fullName evidence="2">Uncharacterized protein</fullName>
    </submittedName>
</protein>
<dbReference type="EMBL" id="CP025746">
    <property type="protein sequence ID" value="QAA35202.1"/>
    <property type="molecule type" value="Genomic_DNA"/>
</dbReference>
<keyword evidence="3" id="KW-1185">Reference proteome</keyword>
<name>A0A410E1G2_9CLOT</name>
<dbReference type="AlphaFoldDB" id="A0A410E1G2"/>
<gene>
    <name evidence="2" type="ORF">C1I91_02500</name>
</gene>
<keyword evidence="1" id="KW-0472">Membrane</keyword>
<reference evidence="2 3" key="1">
    <citation type="submission" date="2018-01" db="EMBL/GenBank/DDBJ databases">
        <title>Genome Sequencing and Assembly of Anaerobacter polyendosporus strain CT4.</title>
        <authorList>
            <person name="Tachaapaikoon C."/>
            <person name="Sutheeworapong S."/>
            <person name="Jenjaroenpun P."/>
            <person name="Wongsurawat T."/>
            <person name="Nookeaw I."/>
            <person name="Cheawchanlertfa P."/>
            <person name="Kosugi A."/>
            <person name="Cheevadhanarak S."/>
            <person name="Ratanakhanokchai K."/>
        </authorList>
    </citation>
    <scope>NUCLEOTIDE SEQUENCE [LARGE SCALE GENOMIC DNA]</scope>
    <source>
        <strain evidence="2 3">CT4</strain>
    </source>
</reference>
<evidence type="ECO:0000313" key="2">
    <source>
        <dbReference type="EMBL" id="QAA35202.1"/>
    </source>
</evidence>
<dbReference type="OrthoDB" id="2194123at2"/>
<keyword evidence="1" id="KW-0812">Transmembrane</keyword>
<dbReference type="KEGG" id="cmah:C1I91_02500"/>
<feature type="transmembrane region" description="Helical" evidence="1">
    <location>
        <begin position="41"/>
        <end position="59"/>
    </location>
</feature>
<keyword evidence="1" id="KW-1133">Transmembrane helix</keyword>